<reference evidence="2 3" key="1">
    <citation type="journal article" date="2011" name="Genome Biol.">
        <title>Genome sequence of the insect pathogenic fungus Cordyceps militaris, a valued traditional Chinese medicine.</title>
        <authorList>
            <person name="Zheng P."/>
            <person name="Xia Y."/>
            <person name="Xiao G."/>
            <person name="Xiong C."/>
            <person name="Hu X."/>
            <person name="Zhang S."/>
            <person name="Zheng H."/>
            <person name="Huang Y."/>
            <person name="Zhou Y."/>
            <person name="Wang S."/>
            <person name="Zhao G.P."/>
            <person name="Liu X."/>
            <person name="St Leger R.J."/>
            <person name="Wang C."/>
        </authorList>
    </citation>
    <scope>NUCLEOTIDE SEQUENCE [LARGE SCALE GENOMIC DNA]</scope>
    <source>
        <strain evidence="2 3">CM01</strain>
    </source>
</reference>
<accession>G3JJH7</accession>
<evidence type="ECO:0000313" key="3">
    <source>
        <dbReference type="Proteomes" id="UP000001610"/>
    </source>
</evidence>
<protein>
    <submittedName>
        <fullName evidence="2">Uncharacterized protein</fullName>
    </submittedName>
</protein>
<dbReference type="RefSeq" id="XP_006671429.1">
    <property type="nucleotide sequence ID" value="XM_006671366.1"/>
</dbReference>
<feature type="region of interest" description="Disordered" evidence="1">
    <location>
        <begin position="174"/>
        <end position="197"/>
    </location>
</feature>
<dbReference type="KEGG" id="cmt:CCM_06225"/>
<keyword evidence="3" id="KW-1185">Reference proteome</keyword>
<dbReference type="GeneID" id="18168240"/>
<proteinExistence type="predicted"/>
<dbReference type="AlphaFoldDB" id="G3JJH7"/>
<gene>
    <name evidence="2" type="ORF">CCM_06225</name>
</gene>
<dbReference type="HOGENOM" id="CLU_1219643_0_0_1"/>
<evidence type="ECO:0000313" key="2">
    <source>
        <dbReference type="EMBL" id="EGX92065.1"/>
    </source>
</evidence>
<evidence type="ECO:0000256" key="1">
    <source>
        <dbReference type="SAM" id="MobiDB-lite"/>
    </source>
</evidence>
<dbReference type="VEuPathDB" id="FungiDB:CCM_06225"/>
<dbReference type="Proteomes" id="UP000001610">
    <property type="component" value="Unassembled WGS sequence"/>
</dbReference>
<organism evidence="2 3">
    <name type="scientific">Cordyceps militaris (strain CM01)</name>
    <name type="common">Caterpillar fungus</name>
    <dbReference type="NCBI Taxonomy" id="983644"/>
    <lineage>
        <taxon>Eukaryota</taxon>
        <taxon>Fungi</taxon>
        <taxon>Dikarya</taxon>
        <taxon>Ascomycota</taxon>
        <taxon>Pezizomycotina</taxon>
        <taxon>Sordariomycetes</taxon>
        <taxon>Hypocreomycetidae</taxon>
        <taxon>Hypocreales</taxon>
        <taxon>Cordycipitaceae</taxon>
        <taxon>Cordyceps</taxon>
    </lineage>
</organism>
<dbReference type="EMBL" id="JH126402">
    <property type="protein sequence ID" value="EGX92065.1"/>
    <property type="molecule type" value="Genomic_DNA"/>
</dbReference>
<dbReference type="InParanoid" id="G3JJH7"/>
<sequence>MPAHLYAEQQCDHQVQVTSTYRRMCNLPLILAAPGHLVTLTFLATRDDETLFPSHTLDLEPPIRSTHRQDPLLHASQTHAWRVSSGTTEPVARLKMVPYGGSVILRRHTPTLAFKGSRTPLGSVWRNEATSAQLGFIYSSVVIIPKPTRREGPPFPQSRRPPRLLAIALFTLDGGTGGPKGRKRYGSTGVTGPRGPSSAKRIMRFTAYDVFAMLYSDMQGHSAYPVN</sequence>
<name>G3JJH7_CORMM</name>